<proteinExistence type="predicted"/>
<organism evidence="1">
    <name type="scientific">Rhizophora mucronata</name>
    <name type="common">Asiatic mangrove</name>
    <dbReference type="NCBI Taxonomy" id="61149"/>
    <lineage>
        <taxon>Eukaryota</taxon>
        <taxon>Viridiplantae</taxon>
        <taxon>Streptophyta</taxon>
        <taxon>Embryophyta</taxon>
        <taxon>Tracheophyta</taxon>
        <taxon>Spermatophyta</taxon>
        <taxon>Magnoliopsida</taxon>
        <taxon>eudicotyledons</taxon>
        <taxon>Gunneridae</taxon>
        <taxon>Pentapetalae</taxon>
        <taxon>rosids</taxon>
        <taxon>fabids</taxon>
        <taxon>Malpighiales</taxon>
        <taxon>Rhizophoraceae</taxon>
        <taxon>Rhizophora</taxon>
    </lineage>
</organism>
<dbReference type="AlphaFoldDB" id="A0A2P2MZP1"/>
<reference evidence="1" key="1">
    <citation type="submission" date="2018-02" db="EMBL/GenBank/DDBJ databases">
        <title>Rhizophora mucronata_Transcriptome.</title>
        <authorList>
            <person name="Meera S.P."/>
            <person name="Sreeshan A."/>
            <person name="Augustine A."/>
        </authorList>
    </citation>
    <scope>NUCLEOTIDE SEQUENCE</scope>
    <source>
        <tissue evidence="1">Leaf</tissue>
    </source>
</reference>
<name>A0A2P2MZP1_RHIMU</name>
<accession>A0A2P2MZP1</accession>
<sequence length="43" mass="5042">MNKLDVLVFAYSVSYKHRFFFFYLPHAAQEIDIDSQKVSCLGI</sequence>
<protein>
    <submittedName>
        <fullName evidence="1">Uncharacterized protein</fullName>
    </submittedName>
</protein>
<dbReference type="EMBL" id="GGEC01055170">
    <property type="protein sequence ID" value="MBX35654.1"/>
    <property type="molecule type" value="Transcribed_RNA"/>
</dbReference>
<evidence type="ECO:0000313" key="1">
    <source>
        <dbReference type="EMBL" id="MBX35654.1"/>
    </source>
</evidence>